<dbReference type="Pfam" id="PF01814">
    <property type="entry name" value="Hemerythrin"/>
    <property type="match status" value="1"/>
</dbReference>
<evidence type="ECO:0000313" key="2">
    <source>
        <dbReference type="EMBL" id="MCQ6958352.1"/>
    </source>
</evidence>
<gene>
    <name evidence="2" type="ORF">NPE20_10300</name>
</gene>
<accession>A0ABT1T178</accession>
<dbReference type="EMBL" id="JANHOH010000001">
    <property type="protein sequence ID" value="MCQ6958352.1"/>
    <property type="molecule type" value="Genomic_DNA"/>
</dbReference>
<dbReference type="Proteomes" id="UP001204376">
    <property type="component" value="Unassembled WGS sequence"/>
</dbReference>
<feature type="domain" description="Hemerythrin-like" evidence="1">
    <location>
        <begin position="14"/>
        <end position="124"/>
    </location>
</feature>
<proteinExistence type="predicted"/>
<name>A0ABT1T178_9SPHI</name>
<dbReference type="RefSeq" id="WP_256538527.1">
    <property type="nucleotide sequence ID" value="NZ_JANHOH010000001.1"/>
</dbReference>
<keyword evidence="3" id="KW-1185">Reference proteome</keyword>
<protein>
    <submittedName>
        <fullName evidence="2">Hemerythrin domain-containing protein</fullName>
    </submittedName>
</protein>
<evidence type="ECO:0000313" key="3">
    <source>
        <dbReference type="Proteomes" id="UP001204376"/>
    </source>
</evidence>
<evidence type="ECO:0000259" key="1">
    <source>
        <dbReference type="Pfam" id="PF01814"/>
    </source>
</evidence>
<dbReference type="InterPro" id="IPR012312">
    <property type="entry name" value="Hemerythrin-like"/>
</dbReference>
<comment type="caution">
    <text evidence="2">The sequence shown here is derived from an EMBL/GenBank/DDBJ whole genome shotgun (WGS) entry which is preliminary data.</text>
</comment>
<organism evidence="2 3">
    <name type="scientific">Mucilaginibacter aquariorum</name>
    <dbReference type="NCBI Taxonomy" id="2967225"/>
    <lineage>
        <taxon>Bacteria</taxon>
        <taxon>Pseudomonadati</taxon>
        <taxon>Bacteroidota</taxon>
        <taxon>Sphingobacteriia</taxon>
        <taxon>Sphingobacteriales</taxon>
        <taxon>Sphingobacteriaceae</taxon>
        <taxon>Mucilaginibacter</taxon>
    </lineage>
</organism>
<reference evidence="2 3" key="1">
    <citation type="submission" date="2022-07" db="EMBL/GenBank/DDBJ databases">
        <title>Mucilaginibacter sp. JC4.</title>
        <authorList>
            <person name="Le V."/>
            <person name="Ko S.-R."/>
            <person name="Ahn C.-Y."/>
            <person name="Oh H.-M."/>
        </authorList>
    </citation>
    <scope>NUCLEOTIDE SEQUENCE [LARGE SCALE GENOMIC DNA]</scope>
    <source>
        <strain evidence="2 3">JC4</strain>
    </source>
</reference>
<sequence length="164" mass="19412">MENKPIKRNKHMIALSHDHHAGLLFCWKIKEGLRKDIPLHKILKYINFFWAGHLKEHFQEEEALLFNRLDDSLTRQGISEHLMLGARLDHLNHYENENAAEYLSFAELLIKHIRFEERTLFPHLETHLPESALKLVGAFFSEKHPAAFNDDFPDEFWAKNYVLS</sequence>
<dbReference type="Gene3D" id="1.20.120.520">
    <property type="entry name" value="nmb1532 protein domain like"/>
    <property type="match status" value="1"/>
</dbReference>